<sequence length="113" mass="12800">MAGDMLRGGFCSGYGRFRTNNDGERVSVPRLKATFLSKLTPEGKQMLRSPSFVQDQLQHYDVEYTEPLSWNGTLFLKKALQAGKVTYYPTLSSLSQLEKVVLEYTTSQRVSPR</sequence>
<dbReference type="EMBL" id="JAULSU010000004">
    <property type="protein sequence ID" value="KAK0620406.1"/>
    <property type="molecule type" value="Genomic_DNA"/>
</dbReference>
<accession>A0AA40C037</accession>
<gene>
    <name evidence="1" type="ORF">B0T14DRAFT_521344</name>
</gene>
<dbReference type="Proteomes" id="UP001175000">
    <property type="component" value="Unassembled WGS sequence"/>
</dbReference>
<keyword evidence="2" id="KW-1185">Reference proteome</keyword>
<evidence type="ECO:0000313" key="1">
    <source>
        <dbReference type="EMBL" id="KAK0620406.1"/>
    </source>
</evidence>
<name>A0AA40C037_9PEZI</name>
<evidence type="ECO:0000313" key="2">
    <source>
        <dbReference type="Proteomes" id="UP001175000"/>
    </source>
</evidence>
<comment type="caution">
    <text evidence="1">The sequence shown here is derived from an EMBL/GenBank/DDBJ whole genome shotgun (WGS) entry which is preliminary data.</text>
</comment>
<reference evidence="1" key="1">
    <citation type="submission" date="2023-06" db="EMBL/GenBank/DDBJ databases">
        <title>Genome-scale phylogeny and comparative genomics of the fungal order Sordariales.</title>
        <authorList>
            <consortium name="Lawrence Berkeley National Laboratory"/>
            <person name="Hensen N."/>
            <person name="Bonometti L."/>
            <person name="Westerberg I."/>
            <person name="Brannstrom I.O."/>
            <person name="Guillou S."/>
            <person name="Cros-Aarteil S."/>
            <person name="Calhoun S."/>
            <person name="Haridas S."/>
            <person name="Kuo A."/>
            <person name="Mondo S."/>
            <person name="Pangilinan J."/>
            <person name="Riley R."/>
            <person name="Labutti K."/>
            <person name="Andreopoulos B."/>
            <person name="Lipzen A."/>
            <person name="Chen C."/>
            <person name="Yanf M."/>
            <person name="Daum C."/>
            <person name="Ng V."/>
            <person name="Clum A."/>
            <person name="Steindorff A."/>
            <person name="Ohm R."/>
            <person name="Martin F."/>
            <person name="Silar P."/>
            <person name="Natvig D."/>
            <person name="Lalanne C."/>
            <person name="Gautier V."/>
            <person name="Ament-Velasquez S.L."/>
            <person name="Kruys A."/>
            <person name="Hutchinson M.I."/>
            <person name="Powell A.J."/>
            <person name="Barry K."/>
            <person name="Miller A.N."/>
            <person name="Grigoriev I.V."/>
            <person name="Debuchy R."/>
            <person name="Gladieux P."/>
            <person name="Thoren M.H."/>
            <person name="Johannesson H."/>
        </authorList>
    </citation>
    <scope>NUCLEOTIDE SEQUENCE</scope>
    <source>
        <strain evidence="1">CBS 606.72</strain>
    </source>
</reference>
<protein>
    <submittedName>
        <fullName evidence="1">Uncharacterized protein</fullName>
    </submittedName>
</protein>
<dbReference type="AlphaFoldDB" id="A0AA40C037"/>
<organism evidence="1 2">
    <name type="scientific">Immersiella caudata</name>
    <dbReference type="NCBI Taxonomy" id="314043"/>
    <lineage>
        <taxon>Eukaryota</taxon>
        <taxon>Fungi</taxon>
        <taxon>Dikarya</taxon>
        <taxon>Ascomycota</taxon>
        <taxon>Pezizomycotina</taxon>
        <taxon>Sordariomycetes</taxon>
        <taxon>Sordariomycetidae</taxon>
        <taxon>Sordariales</taxon>
        <taxon>Lasiosphaeriaceae</taxon>
        <taxon>Immersiella</taxon>
    </lineage>
</organism>
<proteinExistence type="predicted"/>